<comment type="caution">
    <text evidence="11">The sequence shown here is derived from an EMBL/GenBank/DDBJ whole genome shotgun (WGS) entry which is preliminary data.</text>
</comment>
<dbReference type="OrthoDB" id="9793589at2"/>
<dbReference type="CDD" id="cd00293">
    <property type="entry name" value="USP-like"/>
    <property type="match status" value="1"/>
</dbReference>
<feature type="transmembrane region" description="Helical" evidence="8">
    <location>
        <begin position="119"/>
        <end position="138"/>
    </location>
</feature>
<feature type="transmembrane region" description="Helical" evidence="8">
    <location>
        <begin position="91"/>
        <end position="112"/>
    </location>
</feature>
<protein>
    <submittedName>
        <fullName evidence="11">Potassium transporter</fullName>
    </submittedName>
</protein>
<evidence type="ECO:0000313" key="12">
    <source>
        <dbReference type="Proteomes" id="UP000321638"/>
    </source>
</evidence>
<feature type="transmembrane region" description="Helical" evidence="8">
    <location>
        <begin position="23"/>
        <end position="40"/>
    </location>
</feature>
<feature type="transmembrane region" description="Helical" evidence="8">
    <location>
        <begin position="189"/>
        <end position="213"/>
    </location>
</feature>
<dbReference type="GO" id="GO:1902600">
    <property type="term" value="P:proton transmembrane transport"/>
    <property type="evidence" value="ECO:0007669"/>
    <property type="project" value="InterPro"/>
</dbReference>
<proteinExistence type="predicted"/>
<evidence type="ECO:0000256" key="8">
    <source>
        <dbReference type="SAM" id="Phobius"/>
    </source>
</evidence>
<dbReference type="InterPro" id="IPR050794">
    <property type="entry name" value="CPA2_transporter"/>
</dbReference>
<feature type="transmembrane region" description="Helical" evidence="8">
    <location>
        <begin position="402"/>
        <end position="421"/>
    </location>
</feature>
<feature type="transmembrane region" description="Helical" evidence="8">
    <location>
        <begin position="158"/>
        <end position="177"/>
    </location>
</feature>
<dbReference type="EMBL" id="VDUZ01000008">
    <property type="protein sequence ID" value="TXL77571.1"/>
    <property type="molecule type" value="Genomic_DNA"/>
</dbReference>
<evidence type="ECO:0000256" key="4">
    <source>
        <dbReference type="ARBA" id="ARBA00022989"/>
    </source>
</evidence>
<keyword evidence="6 8" id="KW-0472">Membrane</keyword>
<feature type="transmembrane region" description="Helical" evidence="8">
    <location>
        <begin position="339"/>
        <end position="360"/>
    </location>
</feature>
<evidence type="ECO:0000256" key="3">
    <source>
        <dbReference type="ARBA" id="ARBA00022692"/>
    </source>
</evidence>
<evidence type="ECO:0000259" key="10">
    <source>
        <dbReference type="Pfam" id="PF00999"/>
    </source>
</evidence>
<dbReference type="Proteomes" id="UP000321638">
    <property type="component" value="Unassembled WGS sequence"/>
</dbReference>
<dbReference type="Pfam" id="PF00999">
    <property type="entry name" value="Na_H_Exchanger"/>
    <property type="match status" value="1"/>
</dbReference>
<feature type="transmembrane region" description="Helical" evidence="8">
    <location>
        <begin position="52"/>
        <end position="71"/>
    </location>
</feature>
<keyword evidence="12" id="KW-1185">Reference proteome</keyword>
<feature type="transmembrane region" description="Helical" evidence="8">
    <location>
        <begin position="311"/>
        <end position="333"/>
    </location>
</feature>
<accession>A0A5C8PRB5</accession>
<gene>
    <name evidence="11" type="ORF">FHP25_09070</name>
</gene>
<feature type="transmembrane region" description="Helical" evidence="8">
    <location>
        <begin position="219"/>
        <end position="243"/>
    </location>
</feature>
<dbReference type="InterPro" id="IPR006153">
    <property type="entry name" value="Cation/H_exchanger_TM"/>
</dbReference>
<dbReference type="InterPro" id="IPR006016">
    <property type="entry name" value="UspA"/>
</dbReference>
<feature type="transmembrane region" description="Helical" evidence="8">
    <location>
        <begin position="279"/>
        <end position="299"/>
    </location>
</feature>
<evidence type="ECO:0000313" key="11">
    <source>
        <dbReference type="EMBL" id="TXL77571.1"/>
    </source>
</evidence>
<evidence type="ECO:0000256" key="2">
    <source>
        <dbReference type="ARBA" id="ARBA00022448"/>
    </source>
</evidence>
<feature type="compositionally biased region" description="Low complexity" evidence="7">
    <location>
        <begin position="505"/>
        <end position="516"/>
    </location>
</feature>
<dbReference type="SUPFAM" id="SSF52402">
    <property type="entry name" value="Adenine nucleotide alpha hydrolases-like"/>
    <property type="match status" value="1"/>
</dbReference>
<dbReference type="Gene3D" id="3.40.50.12370">
    <property type="match status" value="1"/>
</dbReference>
<feature type="region of interest" description="Disordered" evidence="7">
    <location>
        <begin position="494"/>
        <end position="558"/>
    </location>
</feature>
<keyword evidence="5" id="KW-0406">Ion transport</keyword>
<feature type="transmembrane region" description="Helical" evidence="8">
    <location>
        <begin position="255"/>
        <end position="273"/>
    </location>
</feature>
<dbReference type="Pfam" id="PF00582">
    <property type="entry name" value="Usp"/>
    <property type="match status" value="1"/>
</dbReference>
<dbReference type="PANTHER" id="PTHR32468:SF0">
    <property type="entry name" value="K(+)_H(+) ANTIPORTER 1"/>
    <property type="match status" value="1"/>
</dbReference>
<comment type="subcellular location">
    <subcellularLocation>
        <location evidence="1">Membrane</location>
        <topology evidence="1">Multi-pass membrane protein</topology>
    </subcellularLocation>
</comment>
<keyword evidence="3 8" id="KW-0812">Transmembrane</keyword>
<organism evidence="11 12">
    <name type="scientific">Vineibacter terrae</name>
    <dbReference type="NCBI Taxonomy" id="2586908"/>
    <lineage>
        <taxon>Bacteria</taxon>
        <taxon>Pseudomonadati</taxon>
        <taxon>Pseudomonadota</taxon>
        <taxon>Alphaproteobacteria</taxon>
        <taxon>Hyphomicrobiales</taxon>
        <taxon>Vineibacter</taxon>
    </lineage>
</organism>
<feature type="domain" description="Cation/H+ exchanger transmembrane" evidence="10">
    <location>
        <begin position="33"/>
        <end position="424"/>
    </location>
</feature>
<reference evidence="11 12" key="1">
    <citation type="submission" date="2019-06" db="EMBL/GenBank/DDBJ databases">
        <title>New taxonomy in bacterial strain CC-CFT640, isolated from vineyard.</title>
        <authorList>
            <person name="Lin S.-Y."/>
            <person name="Tsai C.-F."/>
            <person name="Young C.-C."/>
        </authorList>
    </citation>
    <scope>NUCLEOTIDE SEQUENCE [LARGE SCALE GENOMIC DNA]</scope>
    <source>
        <strain evidence="11 12">CC-CFT640</strain>
    </source>
</reference>
<dbReference type="Gene3D" id="1.20.1530.20">
    <property type="match status" value="1"/>
</dbReference>
<keyword evidence="4 8" id="KW-1133">Transmembrane helix</keyword>
<name>A0A5C8PRB5_9HYPH</name>
<keyword evidence="2" id="KW-0813">Transport</keyword>
<feature type="compositionally biased region" description="Basic and acidic residues" evidence="7">
    <location>
        <begin position="523"/>
        <end position="539"/>
    </location>
</feature>
<dbReference type="GO" id="GO:0016020">
    <property type="term" value="C:membrane"/>
    <property type="evidence" value="ECO:0007669"/>
    <property type="project" value="UniProtKB-SubCell"/>
</dbReference>
<dbReference type="GO" id="GO:0015297">
    <property type="term" value="F:antiporter activity"/>
    <property type="evidence" value="ECO:0007669"/>
    <property type="project" value="InterPro"/>
</dbReference>
<dbReference type="PANTHER" id="PTHR32468">
    <property type="entry name" value="CATION/H + ANTIPORTER"/>
    <property type="match status" value="1"/>
</dbReference>
<evidence type="ECO:0000256" key="7">
    <source>
        <dbReference type="SAM" id="MobiDB-lite"/>
    </source>
</evidence>
<evidence type="ECO:0000256" key="5">
    <source>
        <dbReference type="ARBA" id="ARBA00023065"/>
    </source>
</evidence>
<evidence type="ECO:0000256" key="1">
    <source>
        <dbReference type="ARBA" id="ARBA00004141"/>
    </source>
</evidence>
<evidence type="ECO:0000256" key="6">
    <source>
        <dbReference type="ARBA" id="ARBA00023136"/>
    </source>
</evidence>
<feature type="domain" description="UspA" evidence="9">
    <location>
        <begin position="617"/>
        <end position="726"/>
    </location>
</feature>
<dbReference type="InterPro" id="IPR038770">
    <property type="entry name" value="Na+/solute_symporter_sf"/>
</dbReference>
<evidence type="ECO:0000259" key="9">
    <source>
        <dbReference type="Pfam" id="PF00582"/>
    </source>
</evidence>
<dbReference type="AlphaFoldDB" id="A0A5C8PRB5"/>
<sequence>MLLLLAVPGAALAAEGGGAGGSITVFVAQVVVLLALGRLLGEVAQRIGQPAVMGQLIAGVILGPSVLGAVLPELQHMLFPDSREQKSMLDAVAQLGVLLLLLLTGMETDLSLIRKVRRAAFSVSVAGIAVPFACGFALGEMLPGSMLPNPANRLLTSLFLGVALSISSVKIVAAVVREMSFMRRNVGQVIMAAAIIDDTIGWIIIAVIFGLAMHGGVDLAVLAQSVLGTLLFLALSFTLGRRLVSFLIRWSNDNFIGEVPVITTIIVIMGLMALMTQAIGVHTVLGAFVAGILVGQSPILTRHIDEELRGLITALFMPIFFGLAGLSADLSIVKDPAMMALGLGLILIASVGKFAGAFIGGSLGGLSRRESLALACGMNARGSTEVIVATIGLSLGVLSRDLFSLIVAMAVITTMAMPPMLRWALARLPLRPEEAARLEREEFEAKGFVFGLERLLVAADKSADGMLASRLVGLLAGARRTPMTIVDVAVPAGTTPARPGESEAADAGAAASANGGTVAPETVAKEAAEGAKPDAERRAPPAADVTTRKTRGQPETEVAAEARKGYDLMTIGVDGAIGDGGAFSDSVTRMVAGFEGPLAIVTARGPHREDPVGYPLNILVPINGAPHALRAGEIALAIARAQRTSVTALYVAQEAGVPSWQHRLGTRLAPLSEADAILKQFGSLADSYGVPLQMAVRASIRPGEAVLQQIRRGDHNLVVVGVSLRTGSTLSFGPLATLLAERGDRSILYLSS</sequence>